<proteinExistence type="predicted"/>
<gene>
    <name evidence="2" type="ORF">SAMN02745724_02761</name>
</gene>
<dbReference type="AlphaFoldDB" id="A0A1I1MMF7"/>
<organism evidence="2 3">
    <name type="scientific">Pseudoalteromonas denitrificans DSM 6059</name>
    <dbReference type="NCBI Taxonomy" id="1123010"/>
    <lineage>
        <taxon>Bacteria</taxon>
        <taxon>Pseudomonadati</taxon>
        <taxon>Pseudomonadota</taxon>
        <taxon>Gammaproteobacteria</taxon>
        <taxon>Alteromonadales</taxon>
        <taxon>Pseudoalteromonadaceae</taxon>
        <taxon>Pseudoalteromonas</taxon>
    </lineage>
</organism>
<sequence length="327" mass="37317">MEKKIRNLALYGCTYILGALTSAWYFNLTPQQDNLTIDTKPVVLSKLPTIEQPAEVDTLQLVESNKRLKLEIAQLSEQLTHITARDKTALDEQSEEVEQKKPTGFMSMMTPDFLKSTLTMQLSPVTAELTNRLALSDAQSTALAQLLKQKAEADIDANAPMLEEMVNGDTKALLEKSFDGELDENEVDLAIKDLLTLNQENYQEELSDLLTSDQLETYQSFEQEKQQQEFEMVMAMESNMVISQIPSLNEYQKKEINRFFQQRQVDFLDVKIGTYGSPFAQSNMDNDPQLRTHLQEQLEQLLSAEQLQEYQKTRSQWFDGMANMMGG</sequence>
<keyword evidence="1" id="KW-0472">Membrane</keyword>
<feature type="transmembrane region" description="Helical" evidence="1">
    <location>
        <begin position="7"/>
        <end position="26"/>
    </location>
</feature>
<evidence type="ECO:0000313" key="2">
    <source>
        <dbReference type="EMBL" id="SFC86571.1"/>
    </source>
</evidence>
<accession>A0A1I1MMF7</accession>
<evidence type="ECO:0000313" key="3">
    <source>
        <dbReference type="Proteomes" id="UP000198862"/>
    </source>
</evidence>
<protein>
    <submittedName>
        <fullName evidence="2">Uncharacterized protein</fullName>
    </submittedName>
</protein>
<evidence type="ECO:0000256" key="1">
    <source>
        <dbReference type="SAM" id="Phobius"/>
    </source>
</evidence>
<name>A0A1I1MMF7_9GAMM</name>
<dbReference type="EMBL" id="FOLO01000020">
    <property type="protein sequence ID" value="SFC86571.1"/>
    <property type="molecule type" value="Genomic_DNA"/>
</dbReference>
<dbReference type="STRING" id="1123010.SAMN02745724_02761"/>
<keyword evidence="1" id="KW-1133">Transmembrane helix</keyword>
<keyword evidence="1" id="KW-0812">Transmembrane</keyword>
<reference evidence="2 3" key="1">
    <citation type="submission" date="2016-10" db="EMBL/GenBank/DDBJ databases">
        <authorList>
            <person name="de Groot N.N."/>
        </authorList>
    </citation>
    <scope>NUCLEOTIDE SEQUENCE [LARGE SCALE GENOMIC DNA]</scope>
    <source>
        <strain evidence="2 3">DSM 6059</strain>
    </source>
</reference>
<dbReference type="RefSeq" id="WP_091984899.1">
    <property type="nucleotide sequence ID" value="NZ_FOLO01000020.1"/>
</dbReference>
<keyword evidence="3" id="KW-1185">Reference proteome</keyword>
<dbReference type="Proteomes" id="UP000198862">
    <property type="component" value="Unassembled WGS sequence"/>
</dbReference>
<dbReference type="OrthoDB" id="10001003at2"/>